<feature type="domain" description="Beta-lactamase-related" evidence="2">
    <location>
        <begin position="24"/>
        <end position="378"/>
    </location>
</feature>
<keyword evidence="5" id="KW-1185">Reference proteome</keyword>
<dbReference type="Proteomes" id="UP000325780">
    <property type="component" value="Unassembled WGS sequence"/>
</dbReference>
<dbReference type="Pfam" id="PF00144">
    <property type="entry name" value="Beta-lactamase"/>
    <property type="match status" value="1"/>
</dbReference>
<dbReference type="EMBL" id="ML742115">
    <property type="protein sequence ID" value="KAE8149714.1"/>
    <property type="molecule type" value="Genomic_DNA"/>
</dbReference>
<reference evidence="4 5" key="1">
    <citation type="submission" date="2019-04" db="EMBL/GenBank/DDBJ databases">
        <title>Friends and foes A comparative genomics study of 23 Aspergillus species from section Flavi.</title>
        <authorList>
            <consortium name="DOE Joint Genome Institute"/>
            <person name="Kjaerbolling I."/>
            <person name="Vesth T."/>
            <person name="Frisvad J.C."/>
            <person name="Nybo J.L."/>
            <person name="Theobald S."/>
            <person name="Kildgaard S."/>
            <person name="Isbrandt T."/>
            <person name="Kuo A."/>
            <person name="Sato A."/>
            <person name="Lyhne E.K."/>
            <person name="Kogle M.E."/>
            <person name="Wiebenga A."/>
            <person name="Kun R.S."/>
            <person name="Lubbers R.J."/>
            <person name="Makela M.R."/>
            <person name="Barry K."/>
            <person name="Chovatia M."/>
            <person name="Clum A."/>
            <person name="Daum C."/>
            <person name="Haridas S."/>
            <person name="He G."/>
            <person name="LaButti K."/>
            <person name="Lipzen A."/>
            <person name="Mondo S."/>
            <person name="Riley R."/>
            <person name="Salamov A."/>
            <person name="Simmons B.A."/>
            <person name="Magnuson J.K."/>
            <person name="Henrissat B."/>
            <person name="Mortensen U.H."/>
            <person name="Larsen T.O."/>
            <person name="Devries R.P."/>
            <person name="Grigoriev I.V."/>
            <person name="Machida M."/>
            <person name="Baker S.E."/>
            <person name="Andersen M.R."/>
        </authorList>
    </citation>
    <scope>NUCLEOTIDE SEQUENCE [LARGE SCALE GENOMIC DNA]</scope>
    <source>
        <strain evidence="4 5">IBT 18842</strain>
    </source>
</reference>
<dbReference type="InterPro" id="IPR021860">
    <property type="entry name" value="Peptidase_S12_Pab87-rel_C"/>
</dbReference>
<dbReference type="InterPro" id="IPR001466">
    <property type="entry name" value="Beta-lactam-related"/>
</dbReference>
<dbReference type="Pfam" id="PF11954">
    <property type="entry name" value="DUF3471"/>
    <property type="match status" value="1"/>
</dbReference>
<dbReference type="PANTHER" id="PTHR46825:SF14">
    <property type="entry name" value="BETA-LACTAMASE-RELATED DOMAIN-CONTAINING PROTEIN"/>
    <property type="match status" value="1"/>
</dbReference>
<evidence type="ECO:0000259" key="3">
    <source>
        <dbReference type="Pfam" id="PF11954"/>
    </source>
</evidence>
<gene>
    <name evidence="4" type="ORF">BDV25DRAFT_140562</name>
</gene>
<dbReference type="OrthoDB" id="5946976at2759"/>
<evidence type="ECO:0000256" key="1">
    <source>
        <dbReference type="ARBA" id="ARBA00038215"/>
    </source>
</evidence>
<dbReference type="Gene3D" id="3.40.710.10">
    <property type="entry name" value="DD-peptidase/beta-lactamase superfamily"/>
    <property type="match status" value="1"/>
</dbReference>
<dbReference type="AlphaFoldDB" id="A0A5N6TTV8"/>
<accession>A0A5N6TTV8</accession>
<feature type="domain" description="Peptidase S12 Pab87-related C-terminal" evidence="3">
    <location>
        <begin position="424"/>
        <end position="523"/>
    </location>
</feature>
<dbReference type="PANTHER" id="PTHR46825">
    <property type="entry name" value="D-ALANYL-D-ALANINE-CARBOXYPEPTIDASE/ENDOPEPTIDASE AMPH"/>
    <property type="match status" value="1"/>
</dbReference>
<evidence type="ECO:0000259" key="2">
    <source>
        <dbReference type="Pfam" id="PF00144"/>
    </source>
</evidence>
<dbReference type="SUPFAM" id="SSF56601">
    <property type="entry name" value="beta-lactamase/transpeptidase-like"/>
    <property type="match status" value="1"/>
</dbReference>
<evidence type="ECO:0000313" key="4">
    <source>
        <dbReference type="EMBL" id="KAE8149714.1"/>
    </source>
</evidence>
<sequence>MAFYSPTMEPLLDQKVRGAMIAEIEELQRIGGTAGVSIGIMSHGSLVFEHHLGFADVENKQVANANTRYPLGLLSRSFVAAIVAQLVQEGKLKWDEPITTYIEELDSADVPMPANYLTLTDLLSERTGVASLEGIWLGAGNESNIHKDFTIAMCKVLPVTCYSGCAWLPNDWMYALAAEIIERVTKLSWGEALEAYVLRPLNLSDTSVKPDGTPPHSTALPYAVGTDGEPVRLNDVGLLDGDLMSPACGIRSTLSDCLAWGNLFAKTFHAEPTPLHGLSKILENHCNVKMDDCDNTGYGMGFARVHLPANLGLTGINPSLVDKMPPIGHCWIPYTDPIFYQTTVIPGYNHAIFVVPEAQMTIVVLTNSVSRGDTADWIAQAMLQTIHFYVYPGDLLTYAAEAARTFTSSYSRMSHTLHDEKSWTLPEISYSELTGVYRHGTKALSINVFQKDGLLQFNINGKPSQTHILRHHNNDTFDFFPSEEDRIKRSLMLYTLDYFFLTFQRNEEGYAHAVEWCVDSSFPYGQIFEKVTDLVLAS</sequence>
<comment type="similarity">
    <text evidence="1">Belongs to the peptidase S12 family.</text>
</comment>
<dbReference type="InterPro" id="IPR012338">
    <property type="entry name" value="Beta-lactam/transpept-like"/>
</dbReference>
<dbReference type="InterPro" id="IPR050491">
    <property type="entry name" value="AmpC-like"/>
</dbReference>
<name>A0A5N6TTV8_ASPAV</name>
<protein>
    <submittedName>
        <fullName evidence="4">Beta-lactamase/transpeptidase-like protein</fullName>
    </submittedName>
</protein>
<organism evidence="4 5">
    <name type="scientific">Aspergillus avenaceus</name>
    <dbReference type="NCBI Taxonomy" id="36643"/>
    <lineage>
        <taxon>Eukaryota</taxon>
        <taxon>Fungi</taxon>
        <taxon>Dikarya</taxon>
        <taxon>Ascomycota</taxon>
        <taxon>Pezizomycotina</taxon>
        <taxon>Eurotiomycetes</taxon>
        <taxon>Eurotiomycetidae</taxon>
        <taxon>Eurotiales</taxon>
        <taxon>Aspergillaceae</taxon>
        <taxon>Aspergillus</taxon>
        <taxon>Aspergillus subgen. Circumdati</taxon>
    </lineage>
</organism>
<proteinExistence type="inferred from homology"/>
<evidence type="ECO:0000313" key="5">
    <source>
        <dbReference type="Proteomes" id="UP000325780"/>
    </source>
</evidence>